<dbReference type="GO" id="GO:0016301">
    <property type="term" value="F:kinase activity"/>
    <property type="evidence" value="ECO:0007669"/>
    <property type="project" value="UniProtKB-KW"/>
</dbReference>
<dbReference type="PANTHER" id="PTHR24116:SF0">
    <property type="entry name" value="KINASE D-INTERACTING SUBSTRATE OF 220 KDA"/>
    <property type="match status" value="1"/>
</dbReference>
<dbReference type="AlphaFoldDB" id="A0A6A4WK50"/>
<feature type="domain" description="KAP NTPase" evidence="3">
    <location>
        <begin position="230"/>
        <end position="573"/>
    </location>
</feature>
<feature type="compositionally biased region" description="Pro residues" evidence="1">
    <location>
        <begin position="697"/>
        <end position="707"/>
    </location>
</feature>
<dbReference type="EMBL" id="VIIS01001049">
    <property type="protein sequence ID" value="KAF0302558.1"/>
    <property type="molecule type" value="Genomic_DNA"/>
</dbReference>
<keyword evidence="2" id="KW-1133">Transmembrane helix</keyword>
<protein>
    <submittedName>
        <fullName evidence="4">Kinase D-interacting substrate</fullName>
    </submittedName>
</protein>
<dbReference type="InterPro" id="IPR052771">
    <property type="entry name" value="Neurotrophin_sig_adaptor"/>
</dbReference>
<comment type="caution">
    <text evidence="4">The sequence shown here is derived from an EMBL/GenBank/DDBJ whole genome shotgun (WGS) entry which is preliminary data.</text>
</comment>
<dbReference type="PANTHER" id="PTHR24116">
    <property type="entry name" value="KINASE D-INTERACTING SUBSTRATE OF 220 KDA"/>
    <property type="match status" value="1"/>
</dbReference>
<keyword evidence="2" id="KW-0812">Transmembrane</keyword>
<feature type="transmembrane region" description="Helical" evidence="2">
    <location>
        <begin position="218"/>
        <end position="245"/>
    </location>
</feature>
<dbReference type="GO" id="GO:0019887">
    <property type="term" value="F:protein kinase regulator activity"/>
    <property type="evidence" value="ECO:0007669"/>
    <property type="project" value="TreeGrafter"/>
</dbReference>
<keyword evidence="5" id="KW-1185">Reference proteome</keyword>
<evidence type="ECO:0000256" key="2">
    <source>
        <dbReference type="SAM" id="Phobius"/>
    </source>
</evidence>
<evidence type="ECO:0000256" key="1">
    <source>
        <dbReference type="SAM" id="MobiDB-lite"/>
    </source>
</evidence>
<sequence length="725" mass="80619">MSCRPFGTPLVARAPDDVYLRRLPRAEEMRNFAQQWLEPVLELSPFFVFLLFNLALLMGVAFGTGFCNVTVGLAVGCSVSVLLIVAVFVLKFFGTKWEYEGLCAANARVARAVGYLLLLARITFCHPPGPKARRDKMRQISESSFRHLCLVPYAFIFLWTLYVAMATIVLTVHFFTWEPIKAMVAATVQATHNGTHSSSNVLPPVDVEGGTYETIETLLIVLSVTLGIVVLANILTIGKVFYALILPHRLYLNKLSHTGGRDKDRYVQALKDEVQLLINMVRCMDSLTDEQTRLVVVVDGLDSCEQEKVLEILDMVSTLFTVPEAPFVILLSIDPHIISKAVELNINKVFSETAISGNDYLKNLIHLPFFLQNSALRKVNLAQKVAASRERRDTWIDTDNEPNIQQHAMSAAGARRMSVESVSTGMSSKARLRLPKKQLSRLKGTESIASSVASNLNSVAELGECSLDPEAPGYSACPSPEELLSGRRGALTRRLTSFGLSALDMTGAVSPTDRPSRSIASRRPGASGNRIGSSLVTGTSDLNRVLLTDDYFSDVNPRSMRRLMNVIYISGRLVKAFHIDFNWYHLASWINITEQWPYHTTWMILYFEFNESKLEDRMSLYELIRVHIPSSREADPLSEYDRDEKKLDVFLSFHKHTLTLADMKVFLPFTINLDPFIKKVVKEEHFDPVNGQLDGPAPAPAAAPAPTPAAAAAAAAARLRTTQVR</sequence>
<keyword evidence="4" id="KW-0418">Kinase</keyword>
<accession>A0A6A4WK50</accession>
<keyword evidence="4" id="KW-0808">Transferase</keyword>
<dbReference type="GO" id="GO:0030165">
    <property type="term" value="F:PDZ domain binding"/>
    <property type="evidence" value="ECO:0007669"/>
    <property type="project" value="TreeGrafter"/>
</dbReference>
<dbReference type="Pfam" id="PF07693">
    <property type="entry name" value="KAP_NTPase"/>
    <property type="match status" value="1"/>
</dbReference>
<feature type="transmembrane region" description="Helical" evidence="2">
    <location>
        <begin position="150"/>
        <end position="175"/>
    </location>
</feature>
<evidence type="ECO:0000313" key="5">
    <source>
        <dbReference type="Proteomes" id="UP000440578"/>
    </source>
</evidence>
<dbReference type="InterPro" id="IPR011646">
    <property type="entry name" value="KAP_P-loop"/>
</dbReference>
<feature type="transmembrane region" description="Helical" evidence="2">
    <location>
        <begin position="112"/>
        <end position="129"/>
    </location>
</feature>
<keyword evidence="2" id="KW-0472">Membrane</keyword>
<feature type="region of interest" description="Disordered" evidence="1">
    <location>
        <begin position="506"/>
        <end position="533"/>
    </location>
</feature>
<evidence type="ECO:0000259" key="3">
    <source>
        <dbReference type="Pfam" id="PF07693"/>
    </source>
</evidence>
<feature type="transmembrane region" description="Helical" evidence="2">
    <location>
        <begin position="73"/>
        <end position="92"/>
    </location>
</feature>
<feature type="compositionally biased region" description="Low complexity" evidence="1">
    <location>
        <begin position="708"/>
        <end position="717"/>
    </location>
</feature>
<feature type="region of interest" description="Disordered" evidence="1">
    <location>
        <begin position="689"/>
        <end position="725"/>
    </location>
</feature>
<dbReference type="OrthoDB" id="6084525at2759"/>
<proteinExistence type="predicted"/>
<reference evidence="4 5" key="1">
    <citation type="submission" date="2019-07" db="EMBL/GenBank/DDBJ databases">
        <title>Draft genome assembly of a fouling barnacle, Amphibalanus amphitrite (Darwin, 1854): The first reference genome for Thecostraca.</title>
        <authorList>
            <person name="Kim W."/>
        </authorList>
    </citation>
    <scope>NUCLEOTIDE SEQUENCE [LARGE SCALE GENOMIC DNA]</scope>
    <source>
        <strain evidence="4">SNU_AA5</strain>
        <tissue evidence="4">Soma without cirri and trophi</tissue>
    </source>
</reference>
<evidence type="ECO:0000313" key="4">
    <source>
        <dbReference type="EMBL" id="KAF0302558.1"/>
    </source>
</evidence>
<dbReference type="Proteomes" id="UP000440578">
    <property type="component" value="Unassembled WGS sequence"/>
</dbReference>
<organism evidence="4 5">
    <name type="scientific">Amphibalanus amphitrite</name>
    <name type="common">Striped barnacle</name>
    <name type="synonym">Balanus amphitrite</name>
    <dbReference type="NCBI Taxonomy" id="1232801"/>
    <lineage>
        <taxon>Eukaryota</taxon>
        <taxon>Metazoa</taxon>
        <taxon>Ecdysozoa</taxon>
        <taxon>Arthropoda</taxon>
        <taxon>Crustacea</taxon>
        <taxon>Multicrustacea</taxon>
        <taxon>Cirripedia</taxon>
        <taxon>Thoracica</taxon>
        <taxon>Thoracicalcarea</taxon>
        <taxon>Balanomorpha</taxon>
        <taxon>Balanoidea</taxon>
        <taxon>Balanidae</taxon>
        <taxon>Amphibalaninae</taxon>
        <taxon>Amphibalanus</taxon>
    </lineage>
</organism>
<gene>
    <name evidence="4" type="primary">Kidins220</name>
    <name evidence="4" type="ORF">FJT64_025367</name>
</gene>
<name>A0A6A4WK50_AMPAM</name>
<feature type="transmembrane region" description="Helical" evidence="2">
    <location>
        <begin position="46"/>
        <end position="66"/>
    </location>
</feature>